<protein>
    <submittedName>
        <fullName evidence="5">GntR family transcriptional regulator</fullName>
    </submittedName>
</protein>
<dbReference type="EMBL" id="JAVRQI010000004">
    <property type="protein sequence ID" value="MDT1061398.1"/>
    <property type="molecule type" value="Genomic_DNA"/>
</dbReference>
<dbReference type="InterPro" id="IPR011711">
    <property type="entry name" value="GntR_C"/>
</dbReference>
<dbReference type="SUPFAM" id="SSF46785">
    <property type="entry name" value="Winged helix' DNA-binding domain"/>
    <property type="match status" value="1"/>
</dbReference>
<dbReference type="InterPro" id="IPR000524">
    <property type="entry name" value="Tscrpt_reg_HTH_GntR"/>
</dbReference>
<dbReference type="Gene3D" id="1.20.120.530">
    <property type="entry name" value="GntR ligand-binding domain-like"/>
    <property type="match status" value="1"/>
</dbReference>
<evidence type="ECO:0000313" key="6">
    <source>
        <dbReference type="Proteomes" id="UP001251085"/>
    </source>
</evidence>
<sequence length="326" mass="36340">MTTDPSRLAPRLYQQAAAALAREVEQGLLPPGAILTQGQLVQRFGISRSPARQALEELARLGLLERQGAARFSVAANSVQPVPRPAPADPVRLTPRAGWEMLYPEIEMEIVSRSSLGSWRVNEAMLARHCGVSRTVARDVVGRLQNRGIIRKDDSGRWFAPALTARHIDELFELRWLLEPVAMEKALPHLPGGLLDQMLAELEAAMAPDAHRDSALLDHLEQRLHVEMLGHCGNDALIRAIRLPQSLLIAHHMLYQLTLELFGTEPFLTEHREVVLRLLSGDIAGARAALVAHLRISRRRAMLRIEAVQEMIQPDPLPYLERIDPA</sequence>
<dbReference type="RefSeq" id="WP_311758502.1">
    <property type="nucleotide sequence ID" value="NZ_JAVRQI010000004.1"/>
</dbReference>
<dbReference type="Pfam" id="PF07729">
    <property type="entry name" value="FCD"/>
    <property type="match status" value="1"/>
</dbReference>
<dbReference type="InterPro" id="IPR036388">
    <property type="entry name" value="WH-like_DNA-bd_sf"/>
</dbReference>
<reference evidence="6" key="1">
    <citation type="submission" date="2023-07" db="EMBL/GenBank/DDBJ databases">
        <title>Characterization of two Paracoccaceae strains isolated from Phycosphere and proposal of Xinfangfangia lacusdiani sp. nov.</title>
        <authorList>
            <person name="Deng Y."/>
            <person name="Zhang Y.Q."/>
        </authorList>
    </citation>
    <scope>NUCLEOTIDE SEQUENCE [LARGE SCALE GENOMIC DNA]</scope>
    <source>
        <strain evidence="6">CPCC 101403</strain>
    </source>
</reference>
<keyword evidence="2" id="KW-0238">DNA-binding</keyword>
<dbReference type="Pfam" id="PF00392">
    <property type="entry name" value="GntR"/>
    <property type="match status" value="1"/>
</dbReference>
<dbReference type="SMART" id="SM00345">
    <property type="entry name" value="HTH_GNTR"/>
    <property type="match status" value="1"/>
</dbReference>
<accession>A0ABU3EB03</accession>
<evidence type="ECO:0000313" key="5">
    <source>
        <dbReference type="EMBL" id="MDT1061398.1"/>
    </source>
</evidence>
<comment type="caution">
    <text evidence="5">The sequence shown here is derived from an EMBL/GenBank/DDBJ whole genome shotgun (WGS) entry which is preliminary data.</text>
</comment>
<feature type="domain" description="HTH gntR-type" evidence="4">
    <location>
        <begin position="10"/>
        <end position="77"/>
    </location>
</feature>
<dbReference type="PANTHER" id="PTHR43537:SF5">
    <property type="entry name" value="UXU OPERON TRANSCRIPTIONAL REGULATOR"/>
    <property type="match status" value="1"/>
</dbReference>
<dbReference type="Gene3D" id="1.10.10.10">
    <property type="entry name" value="Winged helix-like DNA-binding domain superfamily/Winged helix DNA-binding domain"/>
    <property type="match status" value="1"/>
</dbReference>
<evidence type="ECO:0000259" key="4">
    <source>
        <dbReference type="PROSITE" id="PS50949"/>
    </source>
</evidence>
<organism evidence="5 6">
    <name type="scientific">Paracoccus broussonetiae</name>
    <dbReference type="NCBI Taxonomy" id="3075834"/>
    <lineage>
        <taxon>Bacteria</taxon>
        <taxon>Pseudomonadati</taxon>
        <taxon>Pseudomonadota</taxon>
        <taxon>Alphaproteobacteria</taxon>
        <taxon>Rhodobacterales</taxon>
        <taxon>Paracoccaceae</taxon>
        <taxon>Paracoccus</taxon>
    </lineage>
</organism>
<dbReference type="InterPro" id="IPR008920">
    <property type="entry name" value="TF_FadR/GntR_C"/>
</dbReference>
<dbReference type="PANTHER" id="PTHR43537">
    <property type="entry name" value="TRANSCRIPTIONAL REGULATOR, GNTR FAMILY"/>
    <property type="match status" value="1"/>
</dbReference>
<evidence type="ECO:0000256" key="3">
    <source>
        <dbReference type="ARBA" id="ARBA00023163"/>
    </source>
</evidence>
<dbReference type="PROSITE" id="PS50949">
    <property type="entry name" value="HTH_GNTR"/>
    <property type="match status" value="1"/>
</dbReference>
<evidence type="ECO:0000256" key="2">
    <source>
        <dbReference type="ARBA" id="ARBA00023125"/>
    </source>
</evidence>
<dbReference type="Proteomes" id="UP001251085">
    <property type="component" value="Unassembled WGS sequence"/>
</dbReference>
<dbReference type="SUPFAM" id="SSF48008">
    <property type="entry name" value="GntR ligand-binding domain-like"/>
    <property type="match status" value="1"/>
</dbReference>
<gene>
    <name evidence="5" type="ORF">RM190_05955</name>
</gene>
<evidence type="ECO:0000256" key="1">
    <source>
        <dbReference type="ARBA" id="ARBA00023015"/>
    </source>
</evidence>
<keyword evidence="6" id="KW-1185">Reference proteome</keyword>
<dbReference type="SMART" id="SM00895">
    <property type="entry name" value="FCD"/>
    <property type="match status" value="1"/>
</dbReference>
<name>A0ABU3EB03_9RHOB</name>
<dbReference type="InterPro" id="IPR036390">
    <property type="entry name" value="WH_DNA-bd_sf"/>
</dbReference>
<proteinExistence type="predicted"/>
<keyword evidence="3" id="KW-0804">Transcription</keyword>
<keyword evidence="1" id="KW-0805">Transcription regulation</keyword>